<proteinExistence type="predicted"/>
<sequence length="63" mass="7226">MQNIQNTIDHLKNHQEYPADKADLVASCNELSDFSPEDKEEFAQKLSERTYNSAEEVIKELGL</sequence>
<evidence type="ECO:0008006" key="3">
    <source>
        <dbReference type="Google" id="ProtNLM"/>
    </source>
</evidence>
<gene>
    <name evidence="1" type="ORF">A2815_00355</name>
</gene>
<accession>A0A1G2FCT8</accession>
<reference evidence="1 2" key="1">
    <citation type="journal article" date="2016" name="Nat. Commun.">
        <title>Thousands of microbial genomes shed light on interconnected biogeochemical processes in an aquifer system.</title>
        <authorList>
            <person name="Anantharaman K."/>
            <person name="Brown C.T."/>
            <person name="Hug L.A."/>
            <person name="Sharon I."/>
            <person name="Castelle C.J."/>
            <person name="Probst A.J."/>
            <person name="Thomas B.C."/>
            <person name="Singh A."/>
            <person name="Wilkins M.J."/>
            <person name="Karaoz U."/>
            <person name="Brodie E.L."/>
            <person name="Williams K.H."/>
            <person name="Hubbard S.S."/>
            <person name="Banfield J.F."/>
        </authorList>
    </citation>
    <scope>NUCLEOTIDE SEQUENCE [LARGE SCALE GENOMIC DNA]</scope>
</reference>
<name>A0A1G2FCT8_9BACT</name>
<comment type="caution">
    <text evidence="1">The sequence shown here is derived from an EMBL/GenBank/DDBJ whole genome shotgun (WGS) entry which is preliminary data.</text>
</comment>
<dbReference type="Proteomes" id="UP000176974">
    <property type="component" value="Unassembled WGS sequence"/>
</dbReference>
<organism evidence="1 2">
    <name type="scientific">Candidatus Portnoybacteria bacterium RIFCSPHIGHO2_01_FULL_40_12b</name>
    <dbReference type="NCBI Taxonomy" id="1801994"/>
    <lineage>
        <taxon>Bacteria</taxon>
        <taxon>Candidatus Portnoyibacteriota</taxon>
    </lineage>
</organism>
<protein>
    <recommendedName>
        <fullName evidence="3">DUF2795 domain-containing protein</fullName>
    </recommendedName>
</protein>
<dbReference type="EMBL" id="MHMY01000006">
    <property type="protein sequence ID" value="OGZ35833.1"/>
    <property type="molecule type" value="Genomic_DNA"/>
</dbReference>
<evidence type="ECO:0000313" key="1">
    <source>
        <dbReference type="EMBL" id="OGZ35833.1"/>
    </source>
</evidence>
<dbReference type="AlphaFoldDB" id="A0A1G2FCT8"/>
<evidence type="ECO:0000313" key="2">
    <source>
        <dbReference type="Proteomes" id="UP000176974"/>
    </source>
</evidence>